<feature type="domain" description="Cullin family profile" evidence="4">
    <location>
        <begin position="354"/>
        <end position="394"/>
    </location>
</feature>
<dbReference type="EMBL" id="KK100930">
    <property type="protein sequence ID" value="KIZ03018.1"/>
    <property type="molecule type" value="Genomic_DNA"/>
</dbReference>
<evidence type="ECO:0000313" key="5">
    <source>
        <dbReference type="EMBL" id="KIZ03018.1"/>
    </source>
</evidence>
<dbReference type="STRING" id="145388.A0A0D2JWC1"/>
<reference evidence="5 6" key="1">
    <citation type="journal article" date="2013" name="BMC Genomics">
        <title>Reconstruction of the lipid metabolism for the microalga Monoraphidium neglectum from its genome sequence reveals characteristics suitable for biofuel production.</title>
        <authorList>
            <person name="Bogen C."/>
            <person name="Al-Dilaimi A."/>
            <person name="Albersmeier A."/>
            <person name="Wichmann J."/>
            <person name="Grundmann M."/>
            <person name="Rupp O."/>
            <person name="Lauersen K.J."/>
            <person name="Blifernez-Klassen O."/>
            <person name="Kalinowski J."/>
            <person name="Goesmann A."/>
            <person name="Mussgnug J.H."/>
            <person name="Kruse O."/>
        </authorList>
    </citation>
    <scope>NUCLEOTIDE SEQUENCE [LARGE SCALE GENOMIC DNA]</scope>
    <source>
        <strain evidence="5 6">SAG 48.87</strain>
    </source>
</reference>
<evidence type="ECO:0000256" key="1">
    <source>
        <dbReference type="ARBA" id="ARBA00006019"/>
    </source>
</evidence>
<evidence type="ECO:0000256" key="3">
    <source>
        <dbReference type="RuleBase" id="RU003829"/>
    </source>
</evidence>
<dbReference type="PROSITE" id="PS50069">
    <property type="entry name" value="CULLIN_2"/>
    <property type="match status" value="1"/>
</dbReference>
<organism evidence="5 6">
    <name type="scientific">Monoraphidium neglectum</name>
    <dbReference type="NCBI Taxonomy" id="145388"/>
    <lineage>
        <taxon>Eukaryota</taxon>
        <taxon>Viridiplantae</taxon>
        <taxon>Chlorophyta</taxon>
        <taxon>core chlorophytes</taxon>
        <taxon>Chlorophyceae</taxon>
        <taxon>CS clade</taxon>
        <taxon>Sphaeropleales</taxon>
        <taxon>Selenastraceae</taxon>
        <taxon>Monoraphidium</taxon>
    </lineage>
</organism>
<dbReference type="FunFam" id="1.20.1310.10:FF:000035">
    <property type="entry name" value="Ubiquitin ligase subunit CulD, putative"/>
    <property type="match status" value="1"/>
</dbReference>
<dbReference type="Proteomes" id="UP000054498">
    <property type="component" value="Unassembled WGS sequence"/>
</dbReference>
<dbReference type="InterPro" id="IPR001373">
    <property type="entry name" value="Cullin_N"/>
</dbReference>
<sequence length="404" mass="44654">MATMTTNGKAKGAAGAKKLVIKPLKQQPKLPANFEQDTWAKLEDAVDAVHCKRTVACSLEELYRAVEDMCSHKMQDSLYRRLQAACDAHIQRAMGTLQDQVQLDAVSFLDRADAVWQDYCAQMLTVRCIFLYLDRTFVEARIVRGLLLLIERERHGEAVDRQLIASLLRMLKDLGLYAGRFEAPFLAETAAFYKAEGAAKVVECDTAAYMAHCEARLLQEHERSQHYLDSSTRRPLVHEAEQQLVAAHLPTLLAQGSFAALIDAQRTGDLGRLFDLAARVSGLEALRAAWREYIQAAGSAIVKDDEKDKDMVDRLLALKGRLEAVLDASFGGSPAFSATLRDALSYALNTRKDKPAELVAKFIDARLRAGGNKGLSEGELEEALDSALGLFRLINAAQRMVVTS</sequence>
<dbReference type="SUPFAM" id="SSF74788">
    <property type="entry name" value="Cullin repeat-like"/>
    <property type="match status" value="1"/>
</dbReference>
<accession>A0A0D2JWC1</accession>
<dbReference type="Pfam" id="PF00888">
    <property type="entry name" value="Cullin"/>
    <property type="match status" value="1"/>
</dbReference>
<dbReference type="OrthoDB" id="27073at2759"/>
<dbReference type="AlphaFoldDB" id="A0A0D2JWC1"/>
<keyword evidence="6" id="KW-1185">Reference proteome</keyword>
<proteinExistence type="inferred from homology"/>
<evidence type="ECO:0000313" key="6">
    <source>
        <dbReference type="Proteomes" id="UP000054498"/>
    </source>
</evidence>
<evidence type="ECO:0000259" key="4">
    <source>
        <dbReference type="PROSITE" id="PS50069"/>
    </source>
</evidence>
<dbReference type="InterPro" id="IPR045093">
    <property type="entry name" value="Cullin"/>
</dbReference>
<comment type="similarity">
    <text evidence="1 2 3">Belongs to the cullin family.</text>
</comment>
<dbReference type="KEGG" id="mng:MNEG_4938"/>
<dbReference type="InterPro" id="IPR036317">
    <property type="entry name" value="Cullin_homology_sf"/>
</dbReference>
<dbReference type="GO" id="GO:0031625">
    <property type="term" value="F:ubiquitin protein ligase binding"/>
    <property type="evidence" value="ECO:0007669"/>
    <property type="project" value="InterPro"/>
</dbReference>
<dbReference type="RefSeq" id="XP_013902037.1">
    <property type="nucleotide sequence ID" value="XM_014046583.1"/>
</dbReference>
<dbReference type="InterPro" id="IPR016159">
    <property type="entry name" value="Cullin_repeat-like_dom_sf"/>
</dbReference>
<dbReference type="InterPro" id="IPR016158">
    <property type="entry name" value="Cullin_homology"/>
</dbReference>
<dbReference type="PANTHER" id="PTHR11932">
    <property type="entry name" value="CULLIN"/>
    <property type="match status" value="1"/>
</dbReference>
<protein>
    <submittedName>
        <fullName evidence="5">Cullin 4</fullName>
    </submittedName>
</protein>
<name>A0A0D2JWC1_9CHLO</name>
<evidence type="ECO:0000256" key="2">
    <source>
        <dbReference type="PROSITE-ProRule" id="PRU00330"/>
    </source>
</evidence>
<gene>
    <name evidence="5" type="ORF">MNEG_4938</name>
</gene>
<dbReference type="GO" id="GO:0006511">
    <property type="term" value="P:ubiquitin-dependent protein catabolic process"/>
    <property type="evidence" value="ECO:0007669"/>
    <property type="project" value="InterPro"/>
</dbReference>
<dbReference type="Gene3D" id="1.20.1310.10">
    <property type="entry name" value="Cullin Repeats"/>
    <property type="match status" value="4"/>
</dbReference>
<dbReference type="GeneID" id="25737815"/>
<dbReference type="SUPFAM" id="SSF75632">
    <property type="entry name" value="Cullin homology domain"/>
    <property type="match status" value="1"/>
</dbReference>